<dbReference type="SUPFAM" id="SSF55608">
    <property type="entry name" value="Homing endonucleases"/>
    <property type="match status" value="1"/>
</dbReference>
<organism evidence="2">
    <name type="scientific">Chloroparvula pacifica</name>
    <dbReference type="NCBI Taxonomy" id="1883388"/>
    <lineage>
        <taxon>Eukaryota</taxon>
        <taxon>Viridiplantae</taxon>
        <taxon>Chlorophyta</taxon>
        <taxon>Chloropicophyceae</taxon>
        <taxon>Chloropicales</taxon>
        <taxon>Chloropicaceae</taxon>
        <taxon>Chloroparvula</taxon>
    </lineage>
</organism>
<keyword evidence="2" id="KW-0255">Endonuclease</keyword>
<dbReference type="AlphaFoldDB" id="A0A4D6C7V8"/>
<dbReference type="GeneID" id="40513647"/>
<reference evidence="2" key="1">
    <citation type="journal article" date="2019" name="Genome Biol. Evol.">
        <title>Tracing the Evolution of the Plastome and Mitogenome in the Chloropicophyceae Uncovered Convergent tRNA Gene Losses and a Variant Plastid Genetic Code.</title>
        <authorList>
            <person name="Turmel M."/>
            <person name="Dos Santos A.L."/>
            <person name="Otis C."/>
            <person name="Sergerie R."/>
            <person name="Lemieux C."/>
        </authorList>
    </citation>
    <scope>NUCLEOTIDE SEQUENCE</scope>
</reference>
<name>A0A4D6C7V8_9CHLO</name>
<protein>
    <submittedName>
        <fullName evidence="2">Putative LAGLIDADG homing endonuclease</fullName>
    </submittedName>
</protein>
<gene>
    <name evidence="2" type="primary">orf141</name>
</gene>
<evidence type="ECO:0000313" key="2">
    <source>
        <dbReference type="EMBL" id="QBX98933.1"/>
    </source>
</evidence>
<dbReference type="GO" id="GO:0005739">
    <property type="term" value="C:mitochondrion"/>
    <property type="evidence" value="ECO:0007669"/>
    <property type="project" value="UniProtKB-ARBA"/>
</dbReference>
<dbReference type="Gene3D" id="3.10.28.10">
    <property type="entry name" value="Homing endonucleases"/>
    <property type="match status" value="1"/>
</dbReference>
<feature type="domain" description="Homing endonuclease LAGLIDADG" evidence="1">
    <location>
        <begin position="21"/>
        <end position="112"/>
    </location>
</feature>
<proteinExistence type="predicted"/>
<evidence type="ECO:0000259" key="1">
    <source>
        <dbReference type="Pfam" id="PF00961"/>
    </source>
</evidence>
<dbReference type="PANTHER" id="PTHR36181">
    <property type="entry name" value="INTRON-ENCODED ENDONUCLEASE AI3-RELATED"/>
    <property type="match status" value="1"/>
</dbReference>
<dbReference type="InterPro" id="IPR004860">
    <property type="entry name" value="LAGLIDADG_dom"/>
</dbReference>
<sequence>MGSSETKRSDNYIMKLTSQWIAGFVDGEGCFHVGYYKSGQIQPEFTVVQHTRSIKVLYALKSFFGCGSVRQQKPNLWYYRVRRRSDLLDTIIPFFEKNQLKTRKKVDFIRFRWITIQCSRNNHLNDDGLKWILRIRNLMHK</sequence>
<keyword evidence="2" id="KW-0496">Mitochondrion</keyword>
<accession>A0A4D6C7V8</accession>
<dbReference type="InterPro" id="IPR027434">
    <property type="entry name" value="Homing_endonucl"/>
</dbReference>
<keyword evidence="2" id="KW-0378">Hydrolase</keyword>
<dbReference type="InterPro" id="IPR051289">
    <property type="entry name" value="LAGLIDADG_Endonuclease"/>
</dbReference>
<dbReference type="RefSeq" id="YP_009647156.1">
    <property type="nucleotide sequence ID" value="NC_042603.1"/>
</dbReference>
<dbReference type="PANTHER" id="PTHR36181:SF2">
    <property type="entry name" value="INTRON-ENCODED ENDONUCLEASE AI3-RELATED"/>
    <property type="match status" value="1"/>
</dbReference>
<dbReference type="Pfam" id="PF00961">
    <property type="entry name" value="LAGLIDADG_1"/>
    <property type="match status" value="1"/>
</dbReference>
<geneLocation type="mitochondrion" evidence="2"/>
<dbReference type="EMBL" id="MK086011">
    <property type="protein sequence ID" value="QBX98933.1"/>
    <property type="molecule type" value="Genomic_DNA"/>
</dbReference>
<keyword evidence="2" id="KW-0540">Nuclease</keyword>
<dbReference type="GO" id="GO:0004519">
    <property type="term" value="F:endonuclease activity"/>
    <property type="evidence" value="ECO:0007669"/>
    <property type="project" value="UniProtKB-KW"/>
</dbReference>